<dbReference type="InterPro" id="IPR012296">
    <property type="entry name" value="Nuclease_put_TT1808"/>
</dbReference>
<dbReference type="STRING" id="1230338.MOMA_02905"/>
<dbReference type="InterPro" id="IPR011335">
    <property type="entry name" value="Restrct_endonuc-II-like"/>
</dbReference>
<protein>
    <recommendedName>
        <fullName evidence="1">Putative restriction endonuclease domain-containing protein</fullName>
    </recommendedName>
</protein>
<dbReference type="EMBL" id="ANIN01000001">
    <property type="protein sequence ID" value="ELA09320.1"/>
    <property type="molecule type" value="Genomic_DNA"/>
</dbReference>
<dbReference type="AlphaFoldDB" id="L2F8T7"/>
<evidence type="ECO:0000259" key="1">
    <source>
        <dbReference type="Pfam" id="PF05685"/>
    </source>
</evidence>
<dbReference type="PANTHER" id="PTHR36558:SF1">
    <property type="entry name" value="RESTRICTION ENDONUCLEASE DOMAIN-CONTAINING PROTEIN-RELATED"/>
    <property type="match status" value="1"/>
</dbReference>
<evidence type="ECO:0000313" key="2">
    <source>
        <dbReference type="EMBL" id="ELA09320.1"/>
    </source>
</evidence>
<keyword evidence="3" id="KW-1185">Reference proteome</keyword>
<dbReference type="PANTHER" id="PTHR36558">
    <property type="entry name" value="GLR1098 PROTEIN"/>
    <property type="match status" value="1"/>
</dbReference>
<comment type="caution">
    <text evidence="2">The sequence shown here is derived from an EMBL/GenBank/DDBJ whole genome shotgun (WGS) entry which is preliminary data.</text>
</comment>
<organism evidence="2 3">
    <name type="scientific">Moraxella macacae 0408225</name>
    <dbReference type="NCBI Taxonomy" id="1230338"/>
    <lineage>
        <taxon>Bacteria</taxon>
        <taxon>Pseudomonadati</taxon>
        <taxon>Pseudomonadota</taxon>
        <taxon>Gammaproteobacteria</taxon>
        <taxon>Moraxellales</taxon>
        <taxon>Moraxellaceae</taxon>
        <taxon>Moraxella</taxon>
    </lineage>
</organism>
<dbReference type="SUPFAM" id="SSF52980">
    <property type="entry name" value="Restriction endonuclease-like"/>
    <property type="match status" value="1"/>
</dbReference>
<dbReference type="Proteomes" id="UP000023795">
    <property type="component" value="Unassembled WGS sequence"/>
</dbReference>
<dbReference type="PATRIC" id="fig|1230338.3.peg.635"/>
<proteinExistence type="predicted"/>
<dbReference type="eggNOG" id="COG4636">
    <property type="taxonomic scope" value="Bacteria"/>
</dbReference>
<dbReference type="Pfam" id="PF05685">
    <property type="entry name" value="Uma2"/>
    <property type="match status" value="1"/>
</dbReference>
<dbReference type="RefSeq" id="WP_009767140.1">
    <property type="nucleotide sequence ID" value="NZ_ANIN01000001.1"/>
</dbReference>
<dbReference type="CDD" id="cd06260">
    <property type="entry name" value="DUF820-like"/>
    <property type="match status" value="1"/>
</dbReference>
<dbReference type="OrthoDB" id="9799703at2"/>
<reference evidence="2 3" key="1">
    <citation type="journal article" date="2013" name="Genome Announc.">
        <title>Genome Sequence of Moraxella macacae 0408225, a Novel Bacterial Species Isolated from a Cynomolgus Macaque with Epistaxis.</title>
        <authorList>
            <person name="Ladner J.T."/>
            <person name="Whitehouse C.A."/>
            <person name="Koroleva G.I."/>
            <person name="Palacios G.F."/>
        </authorList>
    </citation>
    <scope>NUCLEOTIDE SEQUENCE [LARGE SCALE GENOMIC DNA]</scope>
    <source>
        <strain evidence="2 3">0408225</strain>
    </source>
</reference>
<feature type="domain" description="Putative restriction endonuclease" evidence="1">
    <location>
        <begin position="20"/>
        <end position="186"/>
    </location>
</feature>
<accession>L2F8T7</accession>
<gene>
    <name evidence="2" type="ORF">MOMA_02905</name>
</gene>
<dbReference type="Gene3D" id="3.90.1570.10">
    <property type="entry name" value="tt1808, chain A"/>
    <property type="match status" value="1"/>
</dbReference>
<dbReference type="InterPro" id="IPR008538">
    <property type="entry name" value="Uma2"/>
</dbReference>
<evidence type="ECO:0000313" key="3">
    <source>
        <dbReference type="Proteomes" id="UP000023795"/>
    </source>
</evidence>
<sequence length="192" mass="21936">MTAITNLSQLDFSKEYTYTDYLKWQLKESIELIKGKISLMSPAPVRLHQKISMRLSAEMFYFLKQNPCEVYTAPFDVRLTNKDGKQSVVQPDISVICDKSKLDARGCVGAPDIVIEILSPSNHKKEMDAKFDLYQESGVKEYWIVEPRNQTVLMYVLENDKFIGLKPFSEGQQITSTVLTGFSMAVDDVFKE</sequence>
<name>L2F8T7_9GAMM</name>